<dbReference type="SMART" id="SM00382">
    <property type="entry name" value="AAA"/>
    <property type="match status" value="1"/>
</dbReference>
<dbReference type="InterPro" id="IPR027417">
    <property type="entry name" value="P-loop_NTPase"/>
</dbReference>
<dbReference type="Gene3D" id="3.30.450.20">
    <property type="entry name" value="PAS domain"/>
    <property type="match status" value="1"/>
</dbReference>
<keyword evidence="6" id="KW-0804">Transcription</keyword>
<evidence type="ECO:0000256" key="1">
    <source>
        <dbReference type="ARBA" id="ARBA00022741"/>
    </source>
</evidence>
<feature type="domain" description="PAS" evidence="9">
    <location>
        <begin position="20"/>
        <end position="90"/>
    </location>
</feature>
<keyword evidence="5" id="KW-0010">Activator</keyword>
<proteinExistence type="predicted"/>
<dbReference type="InterPro" id="IPR025662">
    <property type="entry name" value="Sigma_54_int_dom_ATP-bd_1"/>
</dbReference>
<dbReference type="NCBIfam" id="TIGR00229">
    <property type="entry name" value="sensory_box"/>
    <property type="match status" value="1"/>
</dbReference>
<dbReference type="FunFam" id="3.40.50.300:FF:000006">
    <property type="entry name" value="DNA-binding transcriptional regulator NtrC"/>
    <property type="match status" value="1"/>
</dbReference>
<dbReference type="PROSITE" id="PS00675">
    <property type="entry name" value="SIGMA54_INTERACT_1"/>
    <property type="match status" value="1"/>
</dbReference>
<dbReference type="InterPro" id="IPR000014">
    <property type="entry name" value="PAS"/>
</dbReference>
<evidence type="ECO:0000256" key="5">
    <source>
        <dbReference type="ARBA" id="ARBA00023159"/>
    </source>
</evidence>
<dbReference type="EMBL" id="FR695869">
    <property type="protein sequence ID" value="CBX28742.1"/>
    <property type="molecule type" value="Genomic_DNA"/>
</dbReference>
<dbReference type="Gene3D" id="3.30.450.40">
    <property type="match status" value="1"/>
</dbReference>
<evidence type="ECO:0000256" key="7">
    <source>
        <dbReference type="SAM" id="Coils"/>
    </source>
</evidence>
<name>E1YDU8_9BACT</name>
<dbReference type="GO" id="GO:0005524">
    <property type="term" value="F:ATP binding"/>
    <property type="evidence" value="ECO:0007669"/>
    <property type="project" value="UniProtKB-KW"/>
</dbReference>
<gene>
    <name evidence="10" type="ORF">N47_L13400</name>
</gene>
<evidence type="ECO:0000259" key="8">
    <source>
        <dbReference type="PROSITE" id="PS50045"/>
    </source>
</evidence>
<dbReference type="InterPro" id="IPR002078">
    <property type="entry name" value="Sigma_54_int"/>
</dbReference>
<feature type="domain" description="Sigma-54 factor interaction" evidence="8">
    <location>
        <begin position="520"/>
        <end position="749"/>
    </location>
</feature>
<accession>E1YDU8</accession>
<evidence type="ECO:0000256" key="6">
    <source>
        <dbReference type="ARBA" id="ARBA00023163"/>
    </source>
</evidence>
<dbReference type="SUPFAM" id="SSF55781">
    <property type="entry name" value="GAF domain-like"/>
    <property type="match status" value="1"/>
</dbReference>
<dbReference type="PANTHER" id="PTHR32071">
    <property type="entry name" value="TRANSCRIPTIONAL REGULATORY PROTEIN"/>
    <property type="match status" value="1"/>
</dbReference>
<dbReference type="Pfam" id="PF25601">
    <property type="entry name" value="AAA_lid_14"/>
    <property type="match status" value="1"/>
</dbReference>
<dbReference type="Pfam" id="PF13185">
    <property type="entry name" value="GAF_2"/>
    <property type="match status" value="1"/>
</dbReference>
<keyword evidence="7" id="KW-0175">Coiled coil</keyword>
<dbReference type="PROSITE" id="PS50045">
    <property type="entry name" value="SIGMA54_INTERACT_4"/>
    <property type="match status" value="1"/>
</dbReference>
<dbReference type="AlphaFoldDB" id="E1YDU8"/>
<dbReference type="PANTHER" id="PTHR32071:SF117">
    <property type="entry name" value="PTS-DEPENDENT DIHYDROXYACETONE KINASE OPERON REGULATORY PROTEIN-RELATED"/>
    <property type="match status" value="1"/>
</dbReference>
<dbReference type="SMART" id="SM00065">
    <property type="entry name" value="GAF"/>
    <property type="match status" value="1"/>
</dbReference>
<dbReference type="CDD" id="cd00130">
    <property type="entry name" value="PAS"/>
    <property type="match status" value="1"/>
</dbReference>
<dbReference type="SUPFAM" id="SSF52540">
    <property type="entry name" value="P-loop containing nucleoside triphosphate hydrolases"/>
    <property type="match status" value="1"/>
</dbReference>
<dbReference type="Gene3D" id="3.40.50.300">
    <property type="entry name" value="P-loop containing nucleotide triphosphate hydrolases"/>
    <property type="match status" value="1"/>
</dbReference>
<dbReference type="Gene3D" id="1.10.10.60">
    <property type="entry name" value="Homeodomain-like"/>
    <property type="match status" value="1"/>
</dbReference>
<dbReference type="InterPro" id="IPR058031">
    <property type="entry name" value="AAA_lid_NorR"/>
</dbReference>
<dbReference type="Pfam" id="PF00158">
    <property type="entry name" value="Sigma54_activat"/>
    <property type="match status" value="1"/>
</dbReference>
<sequence length="828" mass="93384">MELDKQYEQLGKTNEELGKRYKIYSDLYEYAPVGYITLDEKGNILKINSTTSKLIGVETSKLIGIPFDRFVASESLPHFNHFIQNVFIKETNATCELKMKVQGEKQIYLRLEGTSRITGLKLKNRCLAVISDCTAHIEADNALNEYMQKLSKRVKELDCHYKLSSLKSNSLAELLQQTVEILPPAWQHSDKACARIILDGQTYKTKNFQETIWRQASDIVISGRRSGVVEIFYTEQIYQSNEDPFLIEGKNLLDVIAIRISKITERIRAKEALSNALKASQLREKEIAALFHSSRTILKNQSFPDVARAIFDSCKELIGASSGYVALLSMDGIENEVLFLDSGGLPCHVDSKLPMPIRGLRAEAYLTGKTVYENNFSKSDFIKYIPQGHVRLDNVLFSPLAIGDKVVGIMGIANKSGGFTEDDSRMATSFGELASIALINSRSIEIINKLNRNLEQRVKERTAELQTSNKRLEHEIEEHHRADKDLRNALSEIKKLKDQIEAENIYLRKEVKTQHQFADIIGNSDSMKHTIYLSEQVSRTNTTVLIQGETGTGKELFAAAIHNLSPRKDRPMITVNCAALPSNLIESELFGREKGAFTGADTLQVGRFEIANNSTLCLDEIGELPLEIQAKLLRVIQYGKFERLGSSKTINVDVRILATTNRNLEEEVKNGRFRQDLFYRLNVFPITVPSLRQRNGDIPLLVQAFVRRYARKSGKKIDSIPKETMRALQDYAWPGNVRELESVIERSVILCLGSTLYLADKLEVASLSSSSNISNLKEMERMHIVRSLMLAGWRINGKNGAASMLGIHPSTLRARMHKLQINRPAPDK</sequence>
<organism evidence="10">
    <name type="scientific">uncultured Desulfobacterium sp</name>
    <dbReference type="NCBI Taxonomy" id="201089"/>
    <lineage>
        <taxon>Bacteria</taxon>
        <taxon>Pseudomonadati</taxon>
        <taxon>Thermodesulfobacteriota</taxon>
        <taxon>Desulfobacteria</taxon>
        <taxon>Desulfobacterales</taxon>
        <taxon>Desulfobacteriaceae</taxon>
        <taxon>Desulfobacterium</taxon>
        <taxon>environmental samples</taxon>
    </lineage>
</organism>
<dbReference type="InterPro" id="IPR029016">
    <property type="entry name" value="GAF-like_dom_sf"/>
</dbReference>
<dbReference type="GO" id="GO:0003677">
    <property type="term" value="F:DNA binding"/>
    <property type="evidence" value="ECO:0007669"/>
    <property type="project" value="UniProtKB-KW"/>
</dbReference>
<keyword evidence="2" id="KW-0067">ATP-binding</keyword>
<feature type="coiled-coil region" evidence="7">
    <location>
        <begin position="444"/>
        <end position="506"/>
    </location>
</feature>
<dbReference type="GO" id="GO:0006355">
    <property type="term" value="P:regulation of DNA-templated transcription"/>
    <property type="evidence" value="ECO:0007669"/>
    <property type="project" value="InterPro"/>
</dbReference>
<evidence type="ECO:0000256" key="4">
    <source>
        <dbReference type="ARBA" id="ARBA00023125"/>
    </source>
</evidence>
<dbReference type="SUPFAM" id="SSF55785">
    <property type="entry name" value="PYP-like sensor domain (PAS domain)"/>
    <property type="match status" value="1"/>
</dbReference>
<dbReference type="PROSITE" id="PS50112">
    <property type="entry name" value="PAS"/>
    <property type="match status" value="1"/>
</dbReference>
<evidence type="ECO:0000259" key="9">
    <source>
        <dbReference type="PROSITE" id="PS50112"/>
    </source>
</evidence>
<dbReference type="Gene3D" id="1.10.8.60">
    <property type="match status" value="1"/>
</dbReference>
<protein>
    <submittedName>
        <fullName evidence="10">Uncharacterized protein</fullName>
    </submittedName>
</protein>
<dbReference type="InterPro" id="IPR003018">
    <property type="entry name" value="GAF"/>
</dbReference>
<evidence type="ECO:0000313" key="10">
    <source>
        <dbReference type="EMBL" id="CBX28742.1"/>
    </source>
</evidence>
<dbReference type="InterPro" id="IPR003593">
    <property type="entry name" value="AAA+_ATPase"/>
</dbReference>
<reference evidence="10" key="1">
    <citation type="journal article" date="2011" name="Environ. Microbiol.">
        <title>Genomic insights into the metabolic potential of the polycyclic aromatic hydrocarbon degrading sulfate-reducing Deltaproteobacterium N47.</title>
        <authorList>
            <person name="Bergmann F."/>
            <person name="Selesi D."/>
            <person name="Weinmaier T."/>
            <person name="Tischler P."/>
            <person name="Rattei T."/>
            <person name="Meckenstock R.U."/>
        </authorList>
    </citation>
    <scope>NUCLEOTIDE SEQUENCE</scope>
</reference>
<keyword evidence="1" id="KW-0547">Nucleotide-binding</keyword>
<evidence type="ECO:0000256" key="3">
    <source>
        <dbReference type="ARBA" id="ARBA00023015"/>
    </source>
</evidence>
<keyword evidence="3" id="KW-0805">Transcription regulation</keyword>
<dbReference type="SMART" id="SM00091">
    <property type="entry name" value="PAS"/>
    <property type="match status" value="1"/>
</dbReference>
<evidence type="ECO:0000256" key="2">
    <source>
        <dbReference type="ARBA" id="ARBA00022840"/>
    </source>
</evidence>
<keyword evidence="4" id="KW-0238">DNA-binding</keyword>
<dbReference type="InterPro" id="IPR035965">
    <property type="entry name" value="PAS-like_dom_sf"/>
</dbReference>
<dbReference type="CDD" id="cd00009">
    <property type="entry name" value="AAA"/>
    <property type="match status" value="1"/>
</dbReference>